<reference evidence="2 3" key="1">
    <citation type="journal article" date="2021" name="Int. J. Syst. Evol. Microbiol.">
        <title>Amazonocrinis nigriterrae gen. nov., sp. nov., Atlanticothrix silvestris gen. nov., sp. nov. and Dendronalium phyllosphericum gen. nov., sp. nov., nostocacean cyanobacteria from Brazilian environments.</title>
        <authorList>
            <person name="Alvarenga D.O."/>
            <person name="Andreote A.P.D."/>
            <person name="Branco L.H.Z."/>
            <person name="Delbaje E."/>
            <person name="Cruz R.B."/>
            <person name="Varani A.M."/>
            <person name="Fiore M.F."/>
        </authorList>
    </citation>
    <scope>NUCLEOTIDE SEQUENCE [LARGE SCALE GENOMIC DNA]</scope>
    <source>
        <strain evidence="2 3">CENA67</strain>
    </source>
</reference>
<organism evidence="2 3">
    <name type="scientific">Amazonocrinis nigriterrae CENA67</name>
    <dbReference type="NCBI Taxonomy" id="2794033"/>
    <lineage>
        <taxon>Bacteria</taxon>
        <taxon>Bacillati</taxon>
        <taxon>Cyanobacteriota</taxon>
        <taxon>Cyanophyceae</taxon>
        <taxon>Nostocales</taxon>
        <taxon>Nostocaceae</taxon>
        <taxon>Amazonocrinis</taxon>
        <taxon>Amazonocrinis nigriterrae</taxon>
    </lineage>
</organism>
<feature type="region of interest" description="Disordered" evidence="1">
    <location>
        <begin position="79"/>
        <end position="99"/>
    </location>
</feature>
<sequence>MTVLTIILGACTISYGSPYRKFDSKIPALILAQPKRVELSVTYELAIPEQVISNLPKEATVYKFVSKQISEQDFRSLSSKFGMKGQPKSDNDRPDHKGDSLLLLNEGTKRLLLNTQTGTWKYRDDSKIFQSTGANNIPSDAEVSRIATEYLKTNGWLPPDFQFQTVTAVTEELSNLSQTPKVIGKSAYFYRYIAGQPVYGVSRIIVDVGNQGEVVGVSKFYKEIEDAGKQPLKTVDQAFKEAKQKKGTVTTDNPKLKNALIKDVKIKYWEDSGSIDDQPFLQPVYAFKAEGKVNEKTEEFEVIIPAIENARIELKKVGQ</sequence>
<evidence type="ECO:0000256" key="1">
    <source>
        <dbReference type="SAM" id="MobiDB-lite"/>
    </source>
</evidence>
<proteinExistence type="predicted"/>
<accession>A0A8J7HK49</accession>
<dbReference type="Proteomes" id="UP000632766">
    <property type="component" value="Unassembled WGS sequence"/>
</dbReference>
<feature type="compositionally biased region" description="Basic and acidic residues" evidence="1">
    <location>
        <begin position="87"/>
        <end position="99"/>
    </location>
</feature>
<keyword evidence="3" id="KW-1185">Reference proteome</keyword>
<gene>
    <name evidence="2" type="ORF">I8748_02115</name>
</gene>
<evidence type="ECO:0000313" key="3">
    <source>
        <dbReference type="Proteomes" id="UP000632766"/>
    </source>
</evidence>
<dbReference type="AlphaFoldDB" id="A0A8J7HK49"/>
<protein>
    <submittedName>
        <fullName evidence="2">Uncharacterized protein</fullName>
    </submittedName>
</protein>
<evidence type="ECO:0000313" key="2">
    <source>
        <dbReference type="EMBL" id="MBH8560983.1"/>
    </source>
</evidence>
<name>A0A8J7HK49_9NOST</name>
<comment type="caution">
    <text evidence="2">The sequence shown here is derived from an EMBL/GenBank/DDBJ whole genome shotgun (WGS) entry which is preliminary data.</text>
</comment>
<dbReference type="EMBL" id="JAECZC010000002">
    <property type="protein sequence ID" value="MBH8560983.1"/>
    <property type="molecule type" value="Genomic_DNA"/>
</dbReference>